<evidence type="ECO:0000256" key="1">
    <source>
        <dbReference type="ARBA" id="ARBA00007345"/>
    </source>
</evidence>
<evidence type="ECO:0000256" key="7">
    <source>
        <dbReference type="HAMAP-Rule" id="MF_00531"/>
    </source>
</evidence>
<protein>
    <recommendedName>
        <fullName evidence="6 7">Small ribosomal subunit protein uS19</fullName>
    </recommendedName>
</protein>
<keyword evidence="4 7" id="KW-0689">Ribosomal protein</keyword>
<dbReference type="PANTHER" id="PTHR11880">
    <property type="entry name" value="RIBOSOMAL PROTEIN S19P FAMILY MEMBER"/>
    <property type="match status" value="1"/>
</dbReference>
<evidence type="ECO:0000256" key="8">
    <source>
        <dbReference type="RuleBase" id="RU003485"/>
    </source>
</evidence>
<dbReference type="InterPro" id="IPR005732">
    <property type="entry name" value="Ribosomal_uS19_bac-type"/>
</dbReference>
<keyword evidence="10" id="KW-1185">Reference proteome</keyword>
<evidence type="ECO:0000256" key="2">
    <source>
        <dbReference type="ARBA" id="ARBA00022730"/>
    </source>
</evidence>
<keyword evidence="5 7" id="KW-0687">Ribonucleoprotein</keyword>
<dbReference type="InterPro" id="IPR002222">
    <property type="entry name" value="Ribosomal_uS19"/>
</dbReference>
<evidence type="ECO:0000256" key="6">
    <source>
        <dbReference type="ARBA" id="ARBA00035163"/>
    </source>
</evidence>
<evidence type="ECO:0000313" key="10">
    <source>
        <dbReference type="Proteomes" id="UP001056291"/>
    </source>
</evidence>
<keyword evidence="3 7" id="KW-0694">RNA-binding</keyword>
<evidence type="ECO:0000256" key="5">
    <source>
        <dbReference type="ARBA" id="ARBA00023274"/>
    </source>
</evidence>
<reference evidence="9" key="1">
    <citation type="submission" date="2022-06" db="EMBL/GenBank/DDBJ databases">
        <title>Sneathiella actinostolidae sp. nov., isolated from a sea anemonein the Western Pacific Ocean.</title>
        <authorList>
            <person name="Wei M.J."/>
        </authorList>
    </citation>
    <scope>NUCLEOTIDE SEQUENCE</scope>
    <source>
        <strain evidence="9">PHK-P5</strain>
    </source>
</reference>
<dbReference type="SUPFAM" id="SSF54570">
    <property type="entry name" value="Ribosomal protein S19"/>
    <property type="match status" value="1"/>
</dbReference>
<dbReference type="PIRSF" id="PIRSF002144">
    <property type="entry name" value="Ribosomal_S19"/>
    <property type="match status" value="1"/>
</dbReference>
<dbReference type="HAMAP" id="MF_00531">
    <property type="entry name" value="Ribosomal_uS19"/>
    <property type="match status" value="1"/>
</dbReference>
<dbReference type="Proteomes" id="UP001056291">
    <property type="component" value="Chromosome"/>
</dbReference>
<evidence type="ECO:0000256" key="3">
    <source>
        <dbReference type="ARBA" id="ARBA00022884"/>
    </source>
</evidence>
<dbReference type="EMBL" id="CP098747">
    <property type="protein sequence ID" value="USG60263.1"/>
    <property type="molecule type" value="Genomic_DNA"/>
</dbReference>
<dbReference type="Pfam" id="PF00203">
    <property type="entry name" value="Ribosomal_S19"/>
    <property type="match status" value="1"/>
</dbReference>
<dbReference type="InterPro" id="IPR020934">
    <property type="entry name" value="Ribosomal_uS19_CS"/>
</dbReference>
<dbReference type="GO" id="GO:0005840">
    <property type="term" value="C:ribosome"/>
    <property type="evidence" value="ECO:0007669"/>
    <property type="project" value="UniProtKB-KW"/>
</dbReference>
<keyword evidence="2 7" id="KW-0699">rRNA-binding</keyword>
<dbReference type="PANTHER" id="PTHR11880:SF8">
    <property type="entry name" value="SMALL RIBOSOMAL SUBUNIT PROTEIN US19M"/>
    <property type="match status" value="1"/>
</dbReference>
<proteinExistence type="inferred from homology"/>
<gene>
    <name evidence="7 9" type="primary">rpsS</name>
    <name evidence="9" type="ORF">NBZ79_13885</name>
</gene>
<comment type="function">
    <text evidence="7">Protein S19 forms a complex with S13 that binds strongly to the 16S ribosomal RNA.</text>
</comment>
<name>A0ABY4W2C4_9PROT</name>
<organism evidence="9 10">
    <name type="scientific">Sneathiella marina</name>
    <dbReference type="NCBI Taxonomy" id="2950108"/>
    <lineage>
        <taxon>Bacteria</taxon>
        <taxon>Pseudomonadati</taxon>
        <taxon>Pseudomonadota</taxon>
        <taxon>Alphaproteobacteria</taxon>
        <taxon>Sneathiellales</taxon>
        <taxon>Sneathiellaceae</taxon>
        <taxon>Sneathiella</taxon>
    </lineage>
</organism>
<sequence length="92" mass="10512">MARSVWKGPFVDGYLLKKAETARDSGRKQVIKTWSRRSTILPQFVGLTFGVYNGQKFVPVLVDEDMVGHKFGEFSPSRTYYGHTADKKARRN</sequence>
<dbReference type="InterPro" id="IPR023575">
    <property type="entry name" value="Ribosomal_uS19_SF"/>
</dbReference>
<comment type="similarity">
    <text evidence="1 7 8">Belongs to the universal ribosomal protein uS19 family.</text>
</comment>
<dbReference type="PROSITE" id="PS00323">
    <property type="entry name" value="RIBOSOMAL_S19"/>
    <property type="match status" value="1"/>
</dbReference>
<dbReference type="RefSeq" id="WP_251933088.1">
    <property type="nucleotide sequence ID" value="NZ_CP098747.1"/>
</dbReference>
<evidence type="ECO:0000256" key="4">
    <source>
        <dbReference type="ARBA" id="ARBA00022980"/>
    </source>
</evidence>
<dbReference type="PRINTS" id="PR00975">
    <property type="entry name" value="RIBOSOMALS19"/>
</dbReference>
<dbReference type="Gene3D" id="3.30.860.10">
    <property type="entry name" value="30s Ribosomal Protein S19, Chain A"/>
    <property type="match status" value="1"/>
</dbReference>
<dbReference type="NCBIfam" id="TIGR01050">
    <property type="entry name" value="rpsS_bact"/>
    <property type="match status" value="1"/>
</dbReference>
<accession>A0ABY4W2C4</accession>
<evidence type="ECO:0000313" key="9">
    <source>
        <dbReference type="EMBL" id="USG60263.1"/>
    </source>
</evidence>